<name>A0A2I0XDU4_9ASPA</name>
<protein>
    <recommendedName>
        <fullName evidence="4">Secreted protein</fullName>
    </recommendedName>
</protein>
<reference evidence="2 3" key="2">
    <citation type="journal article" date="2017" name="Nature">
        <title>The Apostasia genome and the evolution of orchids.</title>
        <authorList>
            <person name="Zhang G.Q."/>
            <person name="Liu K.W."/>
            <person name="Li Z."/>
            <person name="Lohaus R."/>
            <person name="Hsiao Y.Y."/>
            <person name="Niu S.C."/>
            <person name="Wang J.Y."/>
            <person name="Lin Y.C."/>
            <person name="Xu Q."/>
            <person name="Chen L.J."/>
            <person name="Yoshida K."/>
            <person name="Fujiwara S."/>
            <person name="Wang Z.W."/>
            <person name="Zhang Y.Q."/>
            <person name="Mitsuda N."/>
            <person name="Wang M."/>
            <person name="Liu G.H."/>
            <person name="Pecoraro L."/>
            <person name="Huang H.X."/>
            <person name="Xiao X.J."/>
            <person name="Lin M."/>
            <person name="Wu X.Y."/>
            <person name="Wu W.L."/>
            <person name="Chen Y.Y."/>
            <person name="Chang S.B."/>
            <person name="Sakamoto S."/>
            <person name="Ohme-Takagi M."/>
            <person name="Yagi M."/>
            <person name="Zeng S.J."/>
            <person name="Shen C.Y."/>
            <person name="Yeh C.M."/>
            <person name="Luo Y.B."/>
            <person name="Tsai W.C."/>
            <person name="Van de Peer Y."/>
            <person name="Liu Z.J."/>
        </authorList>
    </citation>
    <scope>NUCLEOTIDE SEQUENCE [LARGE SCALE GENOMIC DNA]</scope>
    <source>
        <tissue evidence="2">The whole plant</tissue>
    </source>
</reference>
<sequence length="188" mass="21994">MSPIWLFVALRFRLCLFIALQLRLLRRCPMSTCLFLFDFTYTCSVRSHTSPFSVGSNINIREIACSEEFRVKIRKIEGRLSLFFRCYRFPAANRLFGRQKLRYRMVDGRCQKITITTGNFWWLIEGFRWFAGDTLAVVPLVIPLAMTVVKLSVPYRRDVSFCFLLKQGENLDQSLKLTSPSPSKDKRL</sequence>
<evidence type="ECO:0000256" key="1">
    <source>
        <dbReference type="SAM" id="SignalP"/>
    </source>
</evidence>
<reference evidence="2 3" key="1">
    <citation type="journal article" date="2016" name="Sci. Rep.">
        <title>The Dendrobium catenatum Lindl. genome sequence provides insights into polysaccharide synthase, floral development and adaptive evolution.</title>
        <authorList>
            <person name="Zhang G.Q."/>
            <person name="Xu Q."/>
            <person name="Bian C."/>
            <person name="Tsai W.C."/>
            <person name="Yeh C.M."/>
            <person name="Liu K.W."/>
            <person name="Yoshida K."/>
            <person name="Zhang L.S."/>
            <person name="Chang S.B."/>
            <person name="Chen F."/>
            <person name="Shi Y."/>
            <person name="Su Y.Y."/>
            <person name="Zhang Y.Q."/>
            <person name="Chen L.J."/>
            <person name="Yin Y."/>
            <person name="Lin M."/>
            <person name="Huang H."/>
            <person name="Deng H."/>
            <person name="Wang Z.W."/>
            <person name="Zhu S.L."/>
            <person name="Zhao X."/>
            <person name="Deng C."/>
            <person name="Niu S.C."/>
            <person name="Huang J."/>
            <person name="Wang M."/>
            <person name="Liu G.H."/>
            <person name="Yang H.J."/>
            <person name="Xiao X.J."/>
            <person name="Hsiao Y.Y."/>
            <person name="Wu W.L."/>
            <person name="Chen Y.Y."/>
            <person name="Mitsuda N."/>
            <person name="Ohme-Takagi M."/>
            <person name="Luo Y.B."/>
            <person name="Van de Peer Y."/>
            <person name="Liu Z.J."/>
        </authorList>
    </citation>
    <scope>NUCLEOTIDE SEQUENCE [LARGE SCALE GENOMIC DNA]</scope>
    <source>
        <tissue evidence="2">The whole plant</tissue>
    </source>
</reference>
<keyword evidence="1" id="KW-0732">Signal</keyword>
<evidence type="ECO:0000313" key="2">
    <source>
        <dbReference type="EMBL" id="PKU86091.1"/>
    </source>
</evidence>
<feature type="signal peptide" evidence="1">
    <location>
        <begin position="1"/>
        <end position="17"/>
    </location>
</feature>
<evidence type="ECO:0000313" key="3">
    <source>
        <dbReference type="Proteomes" id="UP000233837"/>
    </source>
</evidence>
<gene>
    <name evidence="2" type="ORF">MA16_Dca001922</name>
</gene>
<dbReference type="AlphaFoldDB" id="A0A2I0XDU4"/>
<organism evidence="2 3">
    <name type="scientific">Dendrobium catenatum</name>
    <dbReference type="NCBI Taxonomy" id="906689"/>
    <lineage>
        <taxon>Eukaryota</taxon>
        <taxon>Viridiplantae</taxon>
        <taxon>Streptophyta</taxon>
        <taxon>Embryophyta</taxon>
        <taxon>Tracheophyta</taxon>
        <taxon>Spermatophyta</taxon>
        <taxon>Magnoliopsida</taxon>
        <taxon>Liliopsida</taxon>
        <taxon>Asparagales</taxon>
        <taxon>Orchidaceae</taxon>
        <taxon>Epidendroideae</taxon>
        <taxon>Malaxideae</taxon>
        <taxon>Dendrobiinae</taxon>
        <taxon>Dendrobium</taxon>
    </lineage>
</organism>
<proteinExistence type="predicted"/>
<dbReference type="Proteomes" id="UP000233837">
    <property type="component" value="Unassembled WGS sequence"/>
</dbReference>
<feature type="chain" id="PRO_5014177901" description="Secreted protein" evidence="1">
    <location>
        <begin position="18"/>
        <end position="188"/>
    </location>
</feature>
<keyword evidence="3" id="KW-1185">Reference proteome</keyword>
<dbReference type="EMBL" id="KZ501954">
    <property type="protein sequence ID" value="PKU86091.1"/>
    <property type="molecule type" value="Genomic_DNA"/>
</dbReference>
<accession>A0A2I0XDU4</accession>
<evidence type="ECO:0008006" key="4">
    <source>
        <dbReference type="Google" id="ProtNLM"/>
    </source>
</evidence>